<protein>
    <submittedName>
        <fullName evidence="2">Uncharacterized protein</fullName>
    </submittedName>
</protein>
<proteinExistence type="predicted"/>
<comment type="caution">
    <text evidence="2">The sequence shown here is derived from an EMBL/GenBank/DDBJ whole genome shotgun (WGS) entry which is preliminary data.</text>
</comment>
<sequence length="144" mass="16083">MDISRFPLCVGFLLIITVYDVVQSSSAGFTITAVGQSLDLLDEGGEIPVYHCQMKVGQTVTFVSQGYVAPRGKPNQPSKPDAGEWLFDDHVFQLLSYEKNLFDKTQLPVMLKALTNVARQTHVRFVGKILGYNRKYDVLVDIVN</sequence>
<keyword evidence="1" id="KW-0732">Signal</keyword>
<organism evidence="2 6">
    <name type="scientific">Adineta steineri</name>
    <dbReference type="NCBI Taxonomy" id="433720"/>
    <lineage>
        <taxon>Eukaryota</taxon>
        <taxon>Metazoa</taxon>
        <taxon>Spiralia</taxon>
        <taxon>Gnathifera</taxon>
        <taxon>Rotifera</taxon>
        <taxon>Eurotatoria</taxon>
        <taxon>Bdelloidea</taxon>
        <taxon>Adinetida</taxon>
        <taxon>Adinetidae</taxon>
        <taxon>Adineta</taxon>
    </lineage>
</organism>
<evidence type="ECO:0000313" key="6">
    <source>
        <dbReference type="Proteomes" id="UP000663877"/>
    </source>
</evidence>
<accession>A0A814U101</accession>
<feature type="chain" id="PRO_5036410889" evidence="1">
    <location>
        <begin position="25"/>
        <end position="144"/>
    </location>
</feature>
<dbReference type="EMBL" id="CAJNOM010000423">
    <property type="protein sequence ID" value="CAF1429173.1"/>
    <property type="molecule type" value="Genomic_DNA"/>
</dbReference>
<evidence type="ECO:0000313" key="4">
    <source>
        <dbReference type="EMBL" id="CAF1429173.1"/>
    </source>
</evidence>
<dbReference type="AlphaFoldDB" id="A0A814U101"/>
<evidence type="ECO:0000256" key="1">
    <source>
        <dbReference type="SAM" id="SignalP"/>
    </source>
</evidence>
<dbReference type="EMBL" id="CAJNOI010000185">
    <property type="protein sequence ID" value="CAF1167381.1"/>
    <property type="molecule type" value="Genomic_DNA"/>
</dbReference>
<dbReference type="Proteomes" id="UP000663877">
    <property type="component" value="Unassembled WGS sequence"/>
</dbReference>
<dbReference type="OrthoDB" id="9985900at2759"/>
<evidence type="ECO:0000313" key="3">
    <source>
        <dbReference type="EMBL" id="CAF1428035.1"/>
    </source>
</evidence>
<reference evidence="2" key="1">
    <citation type="submission" date="2021-02" db="EMBL/GenBank/DDBJ databases">
        <authorList>
            <person name="Nowell W R."/>
        </authorList>
    </citation>
    <scope>NUCLEOTIDE SEQUENCE</scope>
</reference>
<name>A0A814U101_9BILA</name>
<evidence type="ECO:0000313" key="5">
    <source>
        <dbReference type="Proteomes" id="UP000663832"/>
    </source>
</evidence>
<dbReference type="Proteomes" id="UP000663832">
    <property type="component" value="Unassembled WGS sequence"/>
</dbReference>
<feature type="signal peptide" evidence="1">
    <location>
        <begin position="1"/>
        <end position="24"/>
    </location>
</feature>
<dbReference type="EMBL" id="CAJNOM010000421">
    <property type="protein sequence ID" value="CAF1428035.1"/>
    <property type="molecule type" value="Genomic_DNA"/>
</dbReference>
<gene>
    <name evidence="2" type="ORF">BJG266_LOCUS24996</name>
    <name evidence="3" type="ORF">QVE165_LOCUS38761</name>
    <name evidence="4" type="ORF">QVE165_LOCUS38832</name>
</gene>
<evidence type="ECO:0000313" key="2">
    <source>
        <dbReference type="EMBL" id="CAF1167381.1"/>
    </source>
</evidence>
<keyword evidence="5" id="KW-1185">Reference proteome</keyword>